<dbReference type="PANTHER" id="PTHR30540:SF129">
    <property type="entry name" value="POTASSIUM TRANSPORTER"/>
    <property type="match status" value="1"/>
</dbReference>
<organism evidence="6 7">
    <name type="scientific">Brassica napus</name>
    <name type="common">Rape</name>
    <dbReference type="NCBI Taxonomy" id="3708"/>
    <lineage>
        <taxon>Eukaryota</taxon>
        <taxon>Viridiplantae</taxon>
        <taxon>Streptophyta</taxon>
        <taxon>Embryophyta</taxon>
        <taxon>Tracheophyta</taxon>
        <taxon>Spermatophyta</taxon>
        <taxon>Magnoliopsida</taxon>
        <taxon>eudicotyledons</taxon>
        <taxon>Gunneridae</taxon>
        <taxon>Pentapetalae</taxon>
        <taxon>rosids</taxon>
        <taxon>malvids</taxon>
        <taxon>Brassicales</taxon>
        <taxon>Brassicaceae</taxon>
        <taxon>Brassiceae</taxon>
        <taxon>Brassica</taxon>
    </lineage>
</organism>
<reference evidence="6 7" key="1">
    <citation type="submission" date="2021-05" db="EMBL/GenBank/DDBJ databases">
        <title>Genome Assembly of Synthetic Allotetraploid Brassica napus Reveals Homoeologous Exchanges between Subgenomes.</title>
        <authorList>
            <person name="Davis J.T."/>
        </authorList>
    </citation>
    <scope>NUCLEOTIDE SEQUENCE [LARGE SCALE GENOMIC DNA]</scope>
    <source>
        <strain evidence="7">cv. Da-Ae</strain>
        <tissue evidence="6">Seedling</tissue>
    </source>
</reference>
<dbReference type="PANTHER" id="PTHR30540">
    <property type="entry name" value="OSMOTIC STRESS POTASSIUM TRANSPORTER"/>
    <property type="match status" value="1"/>
</dbReference>
<keyword evidence="7" id="KW-1185">Reference proteome</keyword>
<evidence type="ECO:0000259" key="5">
    <source>
        <dbReference type="Pfam" id="PF02705"/>
    </source>
</evidence>
<feature type="non-terminal residue" evidence="6">
    <location>
        <position position="431"/>
    </location>
</feature>
<dbReference type="Proteomes" id="UP000824890">
    <property type="component" value="Unassembled WGS sequence"/>
</dbReference>
<evidence type="ECO:0000313" key="7">
    <source>
        <dbReference type="Proteomes" id="UP000824890"/>
    </source>
</evidence>
<dbReference type="InterPro" id="IPR053951">
    <property type="entry name" value="K_trans_N"/>
</dbReference>
<feature type="domain" description="K+ potassium transporter integral membrane" evidence="5">
    <location>
        <begin position="168"/>
        <end position="276"/>
    </location>
</feature>
<comment type="caution">
    <text evidence="6">The sequence shown here is derived from an EMBL/GenBank/DDBJ whole genome shotgun (WGS) entry which is preliminary data.</text>
</comment>
<evidence type="ECO:0000256" key="4">
    <source>
        <dbReference type="SAM" id="Phobius"/>
    </source>
</evidence>
<accession>A0ABQ7XA48</accession>
<feature type="region of interest" description="Disordered" evidence="3">
    <location>
        <begin position="1"/>
        <end position="20"/>
    </location>
</feature>
<feature type="transmembrane region" description="Helical" evidence="4">
    <location>
        <begin position="239"/>
        <end position="261"/>
    </location>
</feature>
<keyword evidence="4" id="KW-0472">Membrane</keyword>
<proteinExistence type="inferred from homology"/>
<evidence type="ECO:0000313" key="6">
    <source>
        <dbReference type="EMBL" id="KAH0852834.1"/>
    </source>
</evidence>
<protein>
    <recommendedName>
        <fullName evidence="5">K+ potassium transporter integral membrane domain-containing protein</fullName>
    </recommendedName>
</protein>
<feature type="transmembrane region" description="Helical" evidence="4">
    <location>
        <begin position="293"/>
        <end position="318"/>
    </location>
</feature>
<dbReference type="EMBL" id="JAGKQM010000964">
    <property type="protein sequence ID" value="KAH0852834.1"/>
    <property type="molecule type" value="Genomic_DNA"/>
</dbReference>
<evidence type="ECO:0000256" key="1">
    <source>
        <dbReference type="ARBA" id="ARBA00004651"/>
    </source>
</evidence>
<dbReference type="InterPro" id="IPR003855">
    <property type="entry name" value="K+_transporter"/>
</dbReference>
<dbReference type="Pfam" id="PF02705">
    <property type="entry name" value="K_trans"/>
    <property type="match status" value="1"/>
</dbReference>
<comment type="similarity">
    <text evidence="2">Belongs to the HAK/KUP transporter (TC 2.A.72.3) family.</text>
</comment>
<sequence>MAERVEGSVAEGENTIEKDTNLIQPMDEEANKLKNMYREKVLTFSIQEVVDVDATKTIISKLRDSGLLRCMCSTIHSLMESVIVKMYWSSFFDHLLSLTYTSHQVRHHRCKANDNGQGKAKLDQCAFNQTGLVYNSIFNVEANTDQQRSDEDLTTIVERCSLKEVLESKESRKRALLFIVLLGTCMMIGDEPSLNSSFSYWWDQSHQSKDEQRCCCACFLSSSNSTVQYATLWHRQSGWLFAPIAFIWFLFIGATGMYNICKHDTSVLKAFRLHILTYTLKTRTRRLDLARHCLLPLLAIQLAFTVLCLPLSSSYVLWTSCLSCEHKKIITKTPSMHLCLVGLLFLKLGPLTQCSITNTHNSLWFENYTDSVYWPMNCCCARDACYHVTNDPDHAPRVEVSLDLVLTFRCPHTSARVVYFSAVIWKINQGG</sequence>
<keyword evidence="4" id="KW-1133">Transmembrane helix</keyword>
<name>A0ABQ7XA48_BRANA</name>
<keyword evidence="4" id="KW-0812">Transmembrane</keyword>
<comment type="subcellular location">
    <subcellularLocation>
        <location evidence="1">Cell membrane</location>
        <topology evidence="1">Multi-pass membrane protein</topology>
    </subcellularLocation>
</comment>
<evidence type="ECO:0000256" key="3">
    <source>
        <dbReference type="SAM" id="MobiDB-lite"/>
    </source>
</evidence>
<gene>
    <name evidence="6" type="ORF">HID58_093658</name>
</gene>
<evidence type="ECO:0000256" key="2">
    <source>
        <dbReference type="ARBA" id="ARBA00008440"/>
    </source>
</evidence>